<evidence type="ECO:0000313" key="1">
    <source>
        <dbReference type="EMBL" id="MEC3861756.1"/>
    </source>
</evidence>
<evidence type="ECO:0000313" key="2">
    <source>
        <dbReference type="Proteomes" id="UP001348149"/>
    </source>
</evidence>
<gene>
    <name evidence="1" type="ORF">VK792_10700</name>
</gene>
<name>A0ABU6HIL8_9RHOB</name>
<dbReference type="EMBL" id="JAYLLH010000012">
    <property type="protein sequence ID" value="MEC3861756.1"/>
    <property type="molecule type" value="Genomic_DNA"/>
</dbReference>
<sequence length="355" mass="37664">MQHLADDTRQALSRAARNLLCDCGGFAPGDELLIYREDARHGWYDAAVADAVAQEAARMGIAVRLTDAPPPAATPDPAVAGVLASPANIVYFARIGDQDRFGAAGAAGRRVMVYARNAADLASPFGQVPHQAMRAFKAAVDGVLIRAQQIEITCPAGTRITGSVAQKTATPQDTTIRRFPLGVPAPVSATDFSGRVALVGGLTPTGNRAYDPAVLALQAPLFAHVEQGRITGFDGPEDQVAKVTAHYTALAEAFGLDPFVVHSWHAGLHPGCPFFDAMDDSRDYWSNTVFSNPRLLHFHTCGTEPPGEISWNLVDATVRVDGAPLWDAGVLKPRGFGALSACLDAYPVLRDLFPG</sequence>
<dbReference type="Proteomes" id="UP001348149">
    <property type="component" value="Unassembled WGS sequence"/>
</dbReference>
<organism evidence="1 2">
    <name type="scientific">Mesobacterium hydrothermale</name>
    <dbReference type="NCBI Taxonomy" id="3111907"/>
    <lineage>
        <taxon>Bacteria</taxon>
        <taxon>Pseudomonadati</taxon>
        <taxon>Pseudomonadota</taxon>
        <taxon>Alphaproteobacteria</taxon>
        <taxon>Rhodobacterales</taxon>
        <taxon>Roseobacteraceae</taxon>
        <taxon>Mesobacterium</taxon>
    </lineage>
</organism>
<accession>A0ABU6HIL8</accession>
<comment type="caution">
    <text evidence="1">The sequence shown here is derived from an EMBL/GenBank/DDBJ whole genome shotgun (WGS) entry which is preliminary data.</text>
</comment>
<keyword evidence="2" id="KW-1185">Reference proteome</keyword>
<protein>
    <submittedName>
        <fullName evidence="1">Uncharacterized protein</fullName>
    </submittedName>
</protein>
<dbReference type="RefSeq" id="WP_326297477.1">
    <property type="nucleotide sequence ID" value="NZ_JAYLLH010000012.1"/>
</dbReference>
<proteinExistence type="predicted"/>
<reference evidence="1 2" key="1">
    <citation type="submission" date="2024-01" db="EMBL/GenBank/DDBJ databases">
        <title>Mesobacterium rodlantinim sp. nov., isolated from shallow sea hydrothermal systems off Kueishantao Island.</title>
        <authorList>
            <person name="Su Z."/>
            <person name="Tang K."/>
        </authorList>
    </citation>
    <scope>NUCLEOTIDE SEQUENCE [LARGE SCALE GENOMIC DNA]</scope>
    <source>
        <strain evidence="1 2">TK19101</strain>
    </source>
</reference>